<dbReference type="OrthoDB" id="9777268at2"/>
<accession>A0A411EAQ8</accession>
<protein>
    <submittedName>
        <fullName evidence="1">Uncharacterized protein</fullName>
    </submittedName>
</protein>
<organism evidence="1 2">
    <name type="scientific">Muriicola soli</name>
    <dbReference type="NCBI Taxonomy" id="2507538"/>
    <lineage>
        <taxon>Bacteria</taxon>
        <taxon>Pseudomonadati</taxon>
        <taxon>Bacteroidota</taxon>
        <taxon>Flavobacteriia</taxon>
        <taxon>Flavobacteriales</taxon>
        <taxon>Flavobacteriaceae</taxon>
        <taxon>Muriicola</taxon>
    </lineage>
</organism>
<dbReference type="EMBL" id="CP035544">
    <property type="protein sequence ID" value="QBA64540.1"/>
    <property type="molecule type" value="Genomic_DNA"/>
</dbReference>
<dbReference type="InterPro" id="IPR036280">
    <property type="entry name" value="Multihaem_cyt_sf"/>
</dbReference>
<proteinExistence type="predicted"/>
<keyword evidence="2" id="KW-1185">Reference proteome</keyword>
<dbReference type="AlphaFoldDB" id="A0A411EAQ8"/>
<dbReference type="SUPFAM" id="SSF48695">
    <property type="entry name" value="Multiheme cytochromes"/>
    <property type="match status" value="1"/>
</dbReference>
<evidence type="ECO:0000313" key="2">
    <source>
        <dbReference type="Proteomes" id="UP000290889"/>
    </source>
</evidence>
<evidence type="ECO:0000313" key="1">
    <source>
        <dbReference type="EMBL" id="QBA64540.1"/>
    </source>
</evidence>
<dbReference type="Gene3D" id="1.10.1130.10">
    <property type="entry name" value="Flavocytochrome C3, Chain A"/>
    <property type="match status" value="1"/>
</dbReference>
<dbReference type="Proteomes" id="UP000290889">
    <property type="component" value="Chromosome"/>
</dbReference>
<dbReference type="RefSeq" id="WP_129604861.1">
    <property type="nucleotide sequence ID" value="NZ_CP035544.1"/>
</dbReference>
<reference evidence="1 2" key="1">
    <citation type="submission" date="2019-01" db="EMBL/GenBank/DDBJ databases">
        <title>Muriicola soli sp. nov., isolated from soil.</title>
        <authorList>
            <person name="Kang H.J."/>
            <person name="Kim S.B."/>
        </authorList>
    </citation>
    <scope>NUCLEOTIDE SEQUENCE [LARGE SCALE GENOMIC DNA]</scope>
    <source>
        <strain evidence="1 2">MMS17-SY002</strain>
    </source>
</reference>
<name>A0A411EAQ8_9FLAO</name>
<dbReference type="KEGG" id="mur:EQY75_08385"/>
<gene>
    <name evidence="1" type="ORF">EQY75_08385</name>
</gene>
<sequence length="354" mass="37236">MKTSHLFRILMIVISGFLFIQCTSEYELVQGPPGVDGIDGVDGADGVDGTASCVSCHSNAFREPIRVAYAASKHGSGDTWASRGTSAVCSRCHSNEGFIDVISVNFIDSTGLVIPNPDGYAIGNPINCSGCHDSHRSFDFENDGNDKAVRSLAAVDLFLDPTVQIDIRNSSDELGLSNLCVNCHQPRNSYAIPAGTEDYEITSSRFGPHHGPQSTVLEGIMGANIAGAVGYPGVGAAGHRSGSSCIACHMGPTTDGTDGGHTWQPTVNACVACHASGPPSEVTDFTTDMATLKALLIAEGSLLDNDRTVPGVYSAAVAKATWNYRTLLEDQSMGVHNPNYAKALLKNSIEALQN</sequence>